<keyword evidence="6 17" id="KW-0812">Transmembrane</keyword>
<comment type="catalytic activity">
    <reaction evidence="16 17">
        <text>di-trans,octa-cis-undecaprenyl diphosphate + H2O = di-trans,octa-cis-undecaprenyl phosphate + phosphate + H(+)</text>
        <dbReference type="Rhea" id="RHEA:28094"/>
        <dbReference type="ChEBI" id="CHEBI:15377"/>
        <dbReference type="ChEBI" id="CHEBI:15378"/>
        <dbReference type="ChEBI" id="CHEBI:43474"/>
        <dbReference type="ChEBI" id="CHEBI:58405"/>
        <dbReference type="ChEBI" id="CHEBI:60392"/>
        <dbReference type="EC" id="3.6.1.27"/>
    </reaction>
</comment>
<keyword evidence="11 17" id="KW-0472">Membrane</keyword>
<keyword evidence="7 17" id="KW-0378">Hydrolase</keyword>
<reference evidence="18 19" key="1">
    <citation type="submission" date="2019-02" db="EMBL/GenBank/DDBJ databases">
        <title>Paenibacillus sp. nov., isolated from surface-sterilized tissue of Thalictrum simplex L.</title>
        <authorList>
            <person name="Tuo L."/>
        </authorList>
    </citation>
    <scope>NUCLEOTIDE SEQUENCE [LARGE SCALE GENOMIC DNA]</scope>
    <source>
        <strain evidence="18 19">N2SHLJ1</strain>
    </source>
</reference>
<evidence type="ECO:0000256" key="9">
    <source>
        <dbReference type="ARBA" id="ARBA00022984"/>
    </source>
</evidence>
<evidence type="ECO:0000256" key="7">
    <source>
        <dbReference type="ARBA" id="ARBA00022801"/>
    </source>
</evidence>
<evidence type="ECO:0000313" key="18">
    <source>
        <dbReference type="EMBL" id="TBL71037.1"/>
    </source>
</evidence>
<dbReference type="PANTHER" id="PTHR30622">
    <property type="entry name" value="UNDECAPRENYL-DIPHOSPHATASE"/>
    <property type="match status" value="1"/>
</dbReference>
<protein>
    <recommendedName>
        <fullName evidence="4 17">Undecaprenyl-diphosphatase</fullName>
        <ecNumber evidence="3 17">3.6.1.27</ecNumber>
    </recommendedName>
    <alternativeName>
        <fullName evidence="15 17">Bacitracin resistance protein</fullName>
    </alternativeName>
    <alternativeName>
        <fullName evidence="14 17">Undecaprenyl pyrophosphate phosphatase</fullName>
    </alternativeName>
</protein>
<feature type="transmembrane region" description="Helical" evidence="17">
    <location>
        <begin position="255"/>
        <end position="272"/>
    </location>
</feature>
<dbReference type="Pfam" id="PF02673">
    <property type="entry name" value="BacA"/>
    <property type="match status" value="1"/>
</dbReference>
<accession>A0A4Q9DG06</accession>
<dbReference type="EC" id="3.6.1.27" evidence="3 17"/>
<evidence type="ECO:0000256" key="1">
    <source>
        <dbReference type="ARBA" id="ARBA00004651"/>
    </source>
</evidence>
<comment type="caution">
    <text evidence="18">The sequence shown here is derived from an EMBL/GenBank/DDBJ whole genome shotgun (WGS) entry which is preliminary data.</text>
</comment>
<dbReference type="GO" id="GO:0008360">
    <property type="term" value="P:regulation of cell shape"/>
    <property type="evidence" value="ECO:0007669"/>
    <property type="project" value="UniProtKB-KW"/>
</dbReference>
<evidence type="ECO:0000256" key="11">
    <source>
        <dbReference type="ARBA" id="ARBA00023136"/>
    </source>
</evidence>
<feature type="transmembrane region" description="Helical" evidence="17">
    <location>
        <begin position="88"/>
        <end position="106"/>
    </location>
</feature>
<proteinExistence type="inferred from homology"/>
<feature type="transmembrane region" description="Helical" evidence="17">
    <location>
        <begin position="218"/>
        <end position="240"/>
    </location>
</feature>
<evidence type="ECO:0000256" key="10">
    <source>
        <dbReference type="ARBA" id="ARBA00022989"/>
    </source>
</evidence>
<organism evidence="18 19">
    <name type="scientific">Paenibacillus thalictri</name>
    <dbReference type="NCBI Taxonomy" id="2527873"/>
    <lineage>
        <taxon>Bacteria</taxon>
        <taxon>Bacillati</taxon>
        <taxon>Bacillota</taxon>
        <taxon>Bacilli</taxon>
        <taxon>Bacillales</taxon>
        <taxon>Paenibacillaceae</taxon>
        <taxon>Paenibacillus</taxon>
    </lineage>
</organism>
<evidence type="ECO:0000256" key="14">
    <source>
        <dbReference type="ARBA" id="ARBA00032707"/>
    </source>
</evidence>
<name>A0A4Q9DG06_9BACL</name>
<feature type="transmembrane region" description="Helical" evidence="17">
    <location>
        <begin position="7"/>
        <end position="27"/>
    </location>
</feature>
<dbReference type="PANTHER" id="PTHR30622:SF4">
    <property type="entry name" value="UNDECAPRENYL-DIPHOSPHATASE"/>
    <property type="match status" value="1"/>
</dbReference>
<dbReference type="EMBL" id="SIRE01000028">
    <property type="protein sequence ID" value="TBL71037.1"/>
    <property type="molecule type" value="Genomic_DNA"/>
</dbReference>
<keyword evidence="5 17" id="KW-1003">Cell membrane</keyword>
<evidence type="ECO:0000256" key="8">
    <source>
        <dbReference type="ARBA" id="ARBA00022960"/>
    </source>
</evidence>
<dbReference type="AlphaFoldDB" id="A0A4Q9DG06"/>
<evidence type="ECO:0000256" key="13">
    <source>
        <dbReference type="ARBA" id="ARBA00023316"/>
    </source>
</evidence>
<evidence type="ECO:0000256" key="15">
    <source>
        <dbReference type="ARBA" id="ARBA00032932"/>
    </source>
</evidence>
<dbReference type="GO" id="GO:0046677">
    <property type="term" value="P:response to antibiotic"/>
    <property type="evidence" value="ECO:0007669"/>
    <property type="project" value="UniProtKB-UniRule"/>
</dbReference>
<evidence type="ECO:0000313" key="19">
    <source>
        <dbReference type="Proteomes" id="UP000293142"/>
    </source>
</evidence>
<evidence type="ECO:0000256" key="2">
    <source>
        <dbReference type="ARBA" id="ARBA00010621"/>
    </source>
</evidence>
<evidence type="ECO:0000256" key="4">
    <source>
        <dbReference type="ARBA" id="ARBA00021581"/>
    </source>
</evidence>
<dbReference type="HAMAP" id="MF_01006">
    <property type="entry name" value="Undec_diphosphatase"/>
    <property type="match status" value="1"/>
</dbReference>
<feature type="transmembrane region" description="Helical" evidence="17">
    <location>
        <begin position="189"/>
        <end position="206"/>
    </location>
</feature>
<dbReference type="InterPro" id="IPR003824">
    <property type="entry name" value="UppP"/>
</dbReference>
<dbReference type="GO" id="GO:0009252">
    <property type="term" value="P:peptidoglycan biosynthetic process"/>
    <property type="evidence" value="ECO:0007669"/>
    <property type="project" value="UniProtKB-KW"/>
</dbReference>
<keyword evidence="9 17" id="KW-0573">Peptidoglycan synthesis</keyword>
<evidence type="ECO:0000256" key="12">
    <source>
        <dbReference type="ARBA" id="ARBA00023251"/>
    </source>
</evidence>
<dbReference type="GO" id="GO:0005886">
    <property type="term" value="C:plasma membrane"/>
    <property type="evidence" value="ECO:0007669"/>
    <property type="project" value="UniProtKB-SubCell"/>
</dbReference>
<sequence>MDFIQTVIFAIIQGITELFPISSVAHGVLTPYVFHWQLDPEFLKEHFLPYVVMLHLGTAVALLLFFGRDWLGMLRSLFAGGGTRSRKVLWLVVAGTIPAAVIGLLLEKTLRHLFSSVTSAAIFLIVNGILLYFGEKAAGKGSKEIEDLKLGQAFVIGLFQSLALVPGFSRSGSSITAGFWMGLKHEASARFSLLLATPIIVGASILEVPKLKTGMQGLLGMSIVGGILSGVFALIAVWVMMKWFKKHEFQAMRPFAYYCWIVGALVLLSIYMF</sequence>
<evidence type="ECO:0000256" key="17">
    <source>
        <dbReference type="HAMAP-Rule" id="MF_01006"/>
    </source>
</evidence>
<keyword evidence="19" id="KW-1185">Reference proteome</keyword>
<comment type="similarity">
    <text evidence="2 17">Belongs to the UppP family.</text>
</comment>
<dbReference type="GO" id="GO:0071555">
    <property type="term" value="P:cell wall organization"/>
    <property type="evidence" value="ECO:0007669"/>
    <property type="project" value="UniProtKB-KW"/>
</dbReference>
<evidence type="ECO:0000256" key="6">
    <source>
        <dbReference type="ARBA" id="ARBA00022692"/>
    </source>
</evidence>
<evidence type="ECO:0000256" key="16">
    <source>
        <dbReference type="ARBA" id="ARBA00047594"/>
    </source>
</evidence>
<keyword evidence="12 17" id="KW-0046">Antibiotic resistance</keyword>
<comment type="subcellular location">
    <subcellularLocation>
        <location evidence="1 17">Cell membrane</location>
        <topology evidence="1 17">Multi-pass membrane protein</topology>
    </subcellularLocation>
</comment>
<dbReference type="OrthoDB" id="9808289at2"/>
<feature type="transmembrane region" description="Helical" evidence="17">
    <location>
        <begin position="47"/>
        <end position="67"/>
    </location>
</feature>
<keyword evidence="13 17" id="KW-0961">Cell wall biogenesis/degradation</keyword>
<feature type="transmembrane region" description="Helical" evidence="17">
    <location>
        <begin position="112"/>
        <end position="133"/>
    </location>
</feature>
<comment type="miscellaneous">
    <text evidence="17">Bacitracin is thought to be involved in the inhibition of peptidoglycan synthesis by sequestering undecaprenyl diphosphate, thereby reducing the pool of lipid carrier available.</text>
</comment>
<comment type="function">
    <text evidence="17">Catalyzes the dephosphorylation of undecaprenyl diphosphate (UPP). Confers resistance to bacitracin.</text>
</comment>
<evidence type="ECO:0000256" key="5">
    <source>
        <dbReference type="ARBA" id="ARBA00022475"/>
    </source>
</evidence>
<dbReference type="RefSeq" id="WP_131017452.1">
    <property type="nucleotide sequence ID" value="NZ_SIRE01000028.1"/>
</dbReference>
<evidence type="ECO:0000256" key="3">
    <source>
        <dbReference type="ARBA" id="ARBA00012374"/>
    </source>
</evidence>
<keyword evidence="8 17" id="KW-0133">Cell shape</keyword>
<gene>
    <name evidence="17" type="primary">uppP</name>
    <name evidence="18" type="ORF">EYB31_31320</name>
</gene>
<keyword evidence="10 17" id="KW-1133">Transmembrane helix</keyword>
<dbReference type="GO" id="GO:0050380">
    <property type="term" value="F:undecaprenyl-diphosphatase activity"/>
    <property type="evidence" value="ECO:0007669"/>
    <property type="project" value="UniProtKB-UniRule"/>
</dbReference>
<dbReference type="Proteomes" id="UP000293142">
    <property type="component" value="Unassembled WGS sequence"/>
</dbReference>